<feature type="chain" id="PRO_5035681433" description="Fatty-acid and retinol-binding protein 1" evidence="2">
    <location>
        <begin position="19"/>
        <end position="224"/>
    </location>
</feature>
<accession>A0A811K2A8</accession>
<comment type="caution">
    <text evidence="3">The sequence shown here is derived from an EMBL/GenBank/DDBJ whole genome shotgun (WGS) entry which is preliminary data.</text>
</comment>
<feature type="region of interest" description="Disordered" evidence="1">
    <location>
        <begin position="167"/>
        <end position="202"/>
    </location>
</feature>
<reference evidence="3" key="1">
    <citation type="submission" date="2020-09" db="EMBL/GenBank/DDBJ databases">
        <authorList>
            <person name="Kikuchi T."/>
        </authorList>
    </citation>
    <scope>NUCLEOTIDE SEQUENCE</scope>
    <source>
        <strain evidence="3">SH1</strain>
    </source>
</reference>
<keyword evidence="2" id="KW-0732">Signal</keyword>
<evidence type="ECO:0008006" key="5">
    <source>
        <dbReference type="Google" id="ProtNLM"/>
    </source>
</evidence>
<evidence type="ECO:0000256" key="1">
    <source>
        <dbReference type="SAM" id="MobiDB-lite"/>
    </source>
</evidence>
<keyword evidence="4" id="KW-1185">Reference proteome</keyword>
<feature type="compositionally biased region" description="Low complexity" evidence="1">
    <location>
        <begin position="182"/>
        <end position="193"/>
    </location>
</feature>
<dbReference type="Proteomes" id="UP000614601">
    <property type="component" value="Unassembled WGS sequence"/>
</dbReference>
<evidence type="ECO:0000313" key="4">
    <source>
        <dbReference type="Proteomes" id="UP000614601"/>
    </source>
</evidence>
<name>A0A811K2A8_9BILA</name>
<dbReference type="OrthoDB" id="10372453at2759"/>
<organism evidence="3 4">
    <name type="scientific">Bursaphelenchus okinawaensis</name>
    <dbReference type="NCBI Taxonomy" id="465554"/>
    <lineage>
        <taxon>Eukaryota</taxon>
        <taxon>Metazoa</taxon>
        <taxon>Ecdysozoa</taxon>
        <taxon>Nematoda</taxon>
        <taxon>Chromadorea</taxon>
        <taxon>Rhabditida</taxon>
        <taxon>Tylenchina</taxon>
        <taxon>Tylenchomorpha</taxon>
        <taxon>Aphelenchoidea</taxon>
        <taxon>Aphelenchoididae</taxon>
        <taxon>Bursaphelenchus</taxon>
    </lineage>
</organism>
<evidence type="ECO:0000313" key="3">
    <source>
        <dbReference type="EMBL" id="CAD5209803.1"/>
    </source>
</evidence>
<sequence length="224" mass="24775">MVNFIPLFKTLLTVGLLGSGFDKVVDNFDEQRIARADEHKYLDRLNPKQFGQFFNLIDVTGLKEEDLVDNAKKLAEEPKIAQSAKLLVVDVLKANNISDEVVEFIEEAGNQSQFLLKTINGEEDDVPEALKPILTKFRKISGSDSKLLEKVLGATVNILNSPEAVQLVEKQSPKPKTESISTTTAKPTTQKQPTKLHDEPVSAGNSYQTISMAVLPLLMAFTLH</sequence>
<gene>
    <name evidence="3" type="ORF">BOKJ2_LOCUS2870</name>
</gene>
<dbReference type="Proteomes" id="UP000783686">
    <property type="component" value="Unassembled WGS sequence"/>
</dbReference>
<evidence type="ECO:0000256" key="2">
    <source>
        <dbReference type="SAM" id="SignalP"/>
    </source>
</evidence>
<feature type="signal peptide" evidence="2">
    <location>
        <begin position="1"/>
        <end position="18"/>
    </location>
</feature>
<protein>
    <recommendedName>
        <fullName evidence="5">Fatty-acid and retinol-binding protein 1</fullName>
    </recommendedName>
</protein>
<dbReference type="EMBL" id="CAJFDH010000002">
    <property type="protein sequence ID" value="CAD5209803.1"/>
    <property type="molecule type" value="Genomic_DNA"/>
</dbReference>
<dbReference type="EMBL" id="CAJFCW020000002">
    <property type="protein sequence ID" value="CAG9090094.1"/>
    <property type="molecule type" value="Genomic_DNA"/>
</dbReference>
<proteinExistence type="predicted"/>
<dbReference type="AlphaFoldDB" id="A0A811K2A8"/>